<dbReference type="PANTHER" id="PTHR46322:SF1">
    <property type="entry name" value="PUROMYCIN-SENSITIVE AMINOPEPTIDASE"/>
    <property type="match status" value="1"/>
</dbReference>
<dbReference type="Pfam" id="PF17900">
    <property type="entry name" value="Peptidase_M1_N"/>
    <property type="match status" value="1"/>
</dbReference>
<evidence type="ECO:0000256" key="3">
    <source>
        <dbReference type="ARBA" id="ARBA00022438"/>
    </source>
</evidence>
<reference evidence="12" key="1">
    <citation type="journal article" date="2020" name="Nat. Commun.">
        <title>Genome sequence of the cluster root forming white lupin.</title>
        <authorList>
            <person name="Hufnagel B."/>
            <person name="Marques A."/>
            <person name="Soriano A."/>
            <person name="Marques L."/>
            <person name="Divol F."/>
            <person name="Doumas P."/>
            <person name="Sallet E."/>
            <person name="Mancinotti D."/>
            <person name="Carrere S."/>
            <person name="Marande W."/>
            <person name="Arribat S."/>
            <person name="Keller J."/>
            <person name="Huneau C."/>
            <person name="Blein T."/>
            <person name="Aime D."/>
            <person name="Laguerre M."/>
            <person name="Taylor J."/>
            <person name="Schubert V."/>
            <person name="Nelson M."/>
            <person name="Geu-Flores F."/>
            <person name="Crespi M."/>
            <person name="Gallardo-Guerrero K."/>
            <person name="Delaux P.-M."/>
            <person name="Salse J."/>
            <person name="Berges H."/>
            <person name="Guyot R."/>
            <person name="Gouzy J."/>
            <person name="Peret B."/>
        </authorList>
    </citation>
    <scope>NUCLEOTIDE SEQUENCE [LARGE SCALE GENOMIC DNA]</scope>
    <source>
        <strain evidence="12">cv. Amiga</strain>
    </source>
</reference>
<dbReference type="SUPFAM" id="SSF55486">
    <property type="entry name" value="Metalloproteases ('zincins'), catalytic domain"/>
    <property type="match status" value="1"/>
</dbReference>
<dbReference type="AlphaFoldDB" id="A0A6A4PCN4"/>
<evidence type="ECO:0000256" key="6">
    <source>
        <dbReference type="ARBA" id="ARBA00022801"/>
    </source>
</evidence>
<dbReference type="EMBL" id="WOCE01000016">
    <property type="protein sequence ID" value="KAE9597768.1"/>
    <property type="molecule type" value="Genomic_DNA"/>
</dbReference>
<gene>
    <name evidence="11" type="ORF">Lalb_Chr16g0390091</name>
</gene>
<dbReference type="Proteomes" id="UP000447434">
    <property type="component" value="Chromosome 16"/>
</dbReference>
<evidence type="ECO:0000313" key="11">
    <source>
        <dbReference type="EMBL" id="KAE9597768.1"/>
    </source>
</evidence>
<keyword evidence="7" id="KW-0862">Zinc</keyword>
<name>A0A6A4PCN4_LUPAL</name>
<feature type="domain" description="Aminopeptidase N-like N-terminal" evidence="10">
    <location>
        <begin position="110"/>
        <end position="284"/>
    </location>
</feature>
<keyword evidence="6" id="KW-0378">Hydrolase</keyword>
<evidence type="ECO:0000256" key="1">
    <source>
        <dbReference type="ARBA" id="ARBA00001947"/>
    </source>
</evidence>
<feature type="domain" description="Peptidase M1 membrane alanine aminopeptidase" evidence="9">
    <location>
        <begin position="326"/>
        <end position="473"/>
    </location>
</feature>
<comment type="similarity">
    <text evidence="2">Belongs to the peptidase M1 family.</text>
</comment>
<sequence>MARLVLPSKSLAFSRKSLLGRFISPVPLQVNCSVNCFQNTAKSSIRYRQFLTSEAIFRKKCSPLYSSLPRFKQLSRRLHCLVATEDIQKQVEESNMEAPKEIFLKDYKKPDYYFDTVHLKFSLGEDKTIVSSKITVFPRIEGSSPPLVLDGQDLSLVSIQLNDKALKEEDYHLDARHLTIQSPPSGKYDLEIVTEIQPQKNTSLEGLYKSSGNFCTQCEAEGFRKITFYQDRPDIMAKYTVHIEADKSLYPVLLSNGNLVEEGDLKDGKHYAVWEDPFKKPSYLFALVAGKLQSRDDTFVTRSGRKVSLRIWTPADDLPKTAHAMYSLKASMKWDEDVFGLEYDLDLFNIVAVPDFNMGAMENKSLNIFNSKLVLASPETATDADYAAILGVIGHEYFHNWTGNRVTCRDWFQLSLKEGLTEFSSDMGSRTVKRIGDVSKLRNYQFPQDAGPMAHPVRPHSYIKVRISNHFLSYIVSKVRSILFIYVLVSLYLFFSSSLTDGQLLHRQVSLFLEL</sequence>
<keyword evidence="8" id="KW-0482">Metalloprotease</keyword>
<dbReference type="InterPro" id="IPR027268">
    <property type="entry name" value="Peptidase_M4/M1_CTD_sf"/>
</dbReference>
<evidence type="ECO:0000256" key="2">
    <source>
        <dbReference type="ARBA" id="ARBA00010136"/>
    </source>
</evidence>
<dbReference type="OrthoDB" id="10031169at2759"/>
<comment type="caution">
    <text evidence="11">The sequence shown here is derived from an EMBL/GenBank/DDBJ whole genome shotgun (WGS) entry which is preliminary data.</text>
</comment>
<dbReference type="Gene3D" id="2.60.40.1730">
    <property type="entry name" value="tricorn interacting facor f3 domain"/>
    <property type="match status" value="1"/>
</dbReference>
<dbReference type="FunFam" id="2.60.40.1730:FF:000005">
    <property type="entry name" value="Aminopeptidase N"/>
    <property type="match status" value="1"/>
</dbReference>
<evidence type="ECO:0000259" key="10">
    <source>
        <dbReference type="Pfam" id="PF17900"/>
    </source>
</evidence>
<comment type="cofactor">
    <cofactor evidence="1">
        <name>Zn(2+)</name>
        <dbReference type="ChEBI" id="CHEBI:29105"/>
    </cofactor>
</comment>
<evidence type="ECO:0000256" key="7">
    <source>
        <dbReference type="ARBA" id="ARBA00022833"/>
    </source>
</evidence>
<evidence type="ECO:0000256" key="4">
    <source>
        <dbReference type="ARBA" id="ARBA00022670"/>
    </source>
</evidence>
<dbReference type="GO" id="GO:0008237">
    <property type="term" value="F:metallopeptidase activity"/>
    <property type="evidence" value="ECO:0007669"/>
    <property type="project" value="UniProtKB-KW"/>
</dbReference>
<dbReference type="InterPro" id="IPR014782">
    <property type="entry name" value="Peptidase_M1_dom"/>
</dbReference>
<dbReference type="GO" id="GO:0009507">
    <property type="term" value="C:chloroplast"/>
    <property type="evidence" value="ECO:0007669"/>
    <property type="project" value="TreeGrafter"/>
</dbReference>
<protein>
    <submittedName>
        <fullName evidence="11">Putative cytosol alanyl aminopeptidase</fullName>
    </submittedName>
</protein>
<proteinExistence type="inferred from homology"/>
<evidence type="ECO:0000259" key="9">
    <source>
        <dbReference type="Pfam" id="PF01433"/>
    </source>
</evidence>
<dbReference type="GO" id="GO:0006508">
    <property type="term" value="P:proteolysis"/>
    <property type="evidence" value="ECO:0007669"/>
    <property type="project" value="UniProtKB-KW"/>
</dbReference>
<dbReference type="GO" id="GO:0004177">
    <property type="term" value="F:aminopeptidase activity"/>
    <property type="evidence" value="ECO:0007669"/>
    <property type="project" value="UniProtKB-KW"/>
</dbReference>
<keyword evidence="4" id="KW-0645">Protease</keyword>
<dbReference type="Gene3D" id="3.30.2010.30">
    <property type="match status" value="1"/>
</dbReference>
<evidence type="ECO:0000313" key="12">
    <source>
        <dbReference type="Proteomes" id="UP000447434"/>
    </source>
</evidence>
<organism evidence="11 12">
    <name type="scientific">Lupinus albus</name>
    <name type="common">White lupine</name>
    <name type="synonym">Lupinus termis</name>
    <dbReference type="NCBI Taxonomy" id="3870"/>
    <lineage>
        <taxon>Eukaryota</taxon>
        <taxon>Viridiplantae</taxon>
        <taxon>Streptophyta</taxon>
        <taxon>Embryophyta</taxon>
        <taxon>Tracheophyta</taxon>
        <taxon>Spermatophyta</taxon>
        <taxon>Magnoliopsida</taxon>
        <taxon>eudicotyledons</taxon>
        <taxon>Gunneridae</taxon>
        <taxon>Pentapetalae</taxon>
        <taxon>rosids</taxon>
        <taxon>fabids</taxon>
        <taxon>Fabales</taxon>
        <taxon>Fabaceae</taxon>
        <taxon>Papilionoideae</taxon>
        <taxon>50 kb inversion clade</taxon>
        <taxon>genistoids sensu lato</taxon>
        <taxon>core genistoids</taxon>
        <taxon>Genisteae</taxon>
        <taxon>Lupinus</taxon>
    </lineage>
</organism>
<dbReference type="CDD" id="cd09600">
    <property type="entry name" value="M1_APN"/>
    <property type="match status" value="1"/>
</dbReference>
<dbReference type="GO" id="GO:0008270">
    <property type="term" value="F:zinc ion binding"/>
    <property type="evidence" value="ECO:0007669"/>
    <property type="project" value="InterPro"/>
</dbReference>
<dbReference type="Pfam" id="PF01433">
    <property type="entry name" value="Peptidase_M1"/>
    <property type="match status" value="1"/>
</dbReference>
<dbReference type="Gene3D" id="1.10.390.10">
    <property type="entry name" value="Neutral Protease Domain 2"/>
    <property type="match status" value="1"/>
</dbReference>
<evidence type="ECO:0000256" key="8">
    <source>
        <dbReference type="ARBA" id="ARBA00023049"/>
    </source>
</evidence>
<accession>A0A6A4PCN4</accession>
<dbReference type="PRINTS" id="PR00756">
    <property type="entry name" value="ALADIPTASE"/>
</dbReference>
<dbReference type="InterPro" id="IPR042097">
    <property type="entry name" value="Aminopeptidase_N-like_N_sf"/>
</dbReference>
<dbReference type="SUPFAM" id="SSF63737">
    <property type="entry name" value="Leukotriene A4 hydrolase N-terminal domain"/>
    <property type="match status" value="1"/>
</dbReference>
<dbReference type="PANTHER" id="PTHR46322">
    <property type="entry name" value="PUROMYCIN-SENSITIVE AMINOPEPTIDASE"/>
    <property type="match status" value="1"/>
</dbReference>
<keyword evidence="5" id="KW-0479">Metal-binding</keyword>
<dbReference type="FunFam" id="3.30.2010.30:FF:000002">
    <property type="entry name" value="Putative aminopeptidase N"/>
    <property type="match status" value="1"/>
</dbReference>
<dbReference type="InterPro" id="IPR012779">
    <property type="entry name" value="Peptidase_M1_pepN"/>
</dbReference>
<evidence type="ECO:0000256" key="5">
    <source>
        <dbReference type="ARBA" id="ARBA00022723"/>
    </source>
</evidence>
<keyword evidence="3 11" id="KW-0031">Aminopeptidase</keyword>
<keyword evidence="12" id="KW-1185">Reference proteome</keyword>
<dbReference type="InterPro" id="IPR045357">
    <property type="entry name" value="Aminopeptidase_N-like_N"/>
</dbReference>
<dbReference type="InterPro" id="IPR001930">
    <property type="entry name" value="Peptidase_M1"/>
</dbReference>